<evidence type="ECO:0000256" key="6">
    <source>
        <dbReference type="ARBA" id="ARBA00022737"/>
    </source>
</evidence>
<evidence type="ECO:0000256" key="11">
    <source>
        <dbReference type="ARBA" id="ARBA00023163"/>
    </source>
</evidence>
<keyword evidence="14" id="KW-1185">Reference proteome</keyword>
<name>A0A8C5DH85_GOUWI</name>
<dbReference type="PANTHER" id="PTHR15437">
    <property type="entry name" value="TRANSCRIPTION TERMINATION FACTOR, MITOCHONDRIAL"/>
    <property type="match status" value="1"/>
</dbReference>
<dbReference type="Proteomes" id="UP000694680">
    <property type="component" value="Chromosome 11"/>
</dbReference>
<evidence type="ECO:0008006" key="15">
    <source>
        <dbReference type="Google" id="ProtNLM"/>
    </source>
</evidence>
<gene>
    <name evidence="13" type="primary">mterf1</name>
</gene>
<evidence type="ECO:0000256" key="5">
    <source>
        <dbReference type="ARBA" id="ARBA00022553"/>
    </source>
</evidence>
<reference evidence="13" key="3">
    <citation type="submission" date="2025-09" db="UniProtKB">
        <authorList>
            <consortium name="Ensembl"/>
        </authorList>
    </citation>
    <scope>IDENTIFICATION</scope>
</reference>
<evidence type="ECO:0000256" key="12">
    <source>
        <dbReference type="ARBA" id="ARBA00037520"/>
    </source>
</evidence>
<keyword evidence="8" id="KW-0805">Transcription regulation</keyword>
<dbReference type="GO" id="GO:0003677">
    <property type="term" value="F:DNA binding"/>
    <property type="evidence" value="ECO:0007669"/>
    <property type="project" value="UniProtKB-KW"/>
</dbReference>
<dbReference type="RefSeq" id="XP_028317283.1">
    <property type="nucleotide sequence ID" value="XM_028461482.1"/>
</dbReference>
<comment type="subunit">
    <text evidence="3">Monomer.</text>
</comment>
<keyword evidence="7" id="KW-0809">Transit peptide</keyword>
<dbReference type="GO" id="GO:0006393">
    <property type="term" value="P:termination of mitochondrial transcription"/>
    <property type="evidence" value="ECO:0007669"/>
    <property type="project" value="TreeGrafter"/>
</dbReference>
<keyword evidence="9" id="KW-0238">DNA-binding</keyword>
<dbReference type="SMART" id="SM00733">
    <property type="entry name" value="Mterf"/>
    <property type="match status" value="5"/>
</dbReference>
<dbReference type="InterPro" id="IPR038538">
    <property type="entry name" value="MTERF_sf"/>
</dbReference>
<evidence type="ECO:0000256" key="1">
    <source>
        <dbReference type="ARBA" id="ARBA00004173"/>
    </source>
</evidence>
<dbReference type="InterPro" id="IPR003690">
    <property type="entry name" value="MTERF"/>
</dbReference>
<evidence type="ECO:0000256" key="8">
    <source>
        <dbReference type="ARBA" id="ARBA00023015"/>
    </source>
</evidence>
<keyword evidence="10" id="KW-0496">Mitochondrion</keyword>
<evidence type="ECO:0000256" key="9">
    <source>
        <dbReference type="ARBA" id="ARBA00023125"/>
    </source>
</evidence>
<reference evidence="13" key="2">
    <citation type="submission" date="2025-08" db="UniProtKB">
        <authorList>
            <consortium name="Ensembl"/>
        </authorList>
    </citation>
    <scope>IDENTIFICATION</scope>
</reference>
<evidence type="ECO:0000256" key="10">
    <source>
        <dbReference type="ARBA" id="ARBA00023128"/>
    </source>
</evidence>
<evidence type="ECO:0000313" key="14">
    <source>
        <dbReference type="Proteomes" id="UP000694680"/>
    </source>
</evidence>
<reference evidence="13" key="1">
    <citation type="submission" date="2020-06" db="EMBL/GenBank/DDBJ databases">
        <authorList>
            <consortium name="Wellcome Sanger Institute Data Sharing"/>
        </authorList>
    </citation>
    <scope>NUCLEOTIDE SEQUENCE [LARGE SCALE GENOMIC DNA]</scope>
</reference>
<organism evidence="13 14">
    <name type="scientific">Gouania willdenowi</name>
    <name type="common">Blunt-snouted clingfish</name>
    <name type="synonym">Lepadogaster willdenowi</name>
    <dbReference type="NCBI Taxonomy" id="441366"/>
    <lineage>
        <taxon>Eukaryota</taxon>
        <taxon>Metazoa</taxon>
        <taxon>Chordata</taxon>
        <taxon>Craniata</taxon>
        <taxon>Vertebrata</taxon>
        <taxon>Euteleostomi</taxon>
        <taxon>Actinopterygii</taxon>
        <taxon>Neopterygii</taxon>
        <taxon>Teleostei</taxon>
        <taxon>Neoteleostei</taxon>
        <taxon>Acanthomorphata</taxon>
        <taxon>Ovalentaria</taxon>
        <taxon>Blenniimorphae</taxon>
        <taxon>Blenniiformes</taxon>
        <taxon>Gobiesocoidei</taxon>
        <taxon>Gobiesocidae</taxon>
        <taxon>Gobiesocinae</taxon>
        <taxon>Gouania</taxon>
    </lineage>
</organism>
<accession>A0A8C5DH85</accession>
<keyword evidence="5" id="KW-0597">Phosphoprotein</keyword>
<comment type="function">
    <text evidence="12">Transcription termination factor. Binds to a 28 bp region within the tRNA(Leu(uur)) gene at a position immediately adjacent to and downstream of the 16S rRNA gene; this region comprises a tridecamer sequence critical for directing accurate termination. Binds DNA along the major grove and promotes DNA bending and partial unwinding. Promotes base flipping. Transcription termination activity appears to be polarized with highest specificity for transcripts initiated on the light strand.</text>
</comment>
<dbReference type="PANTHER" id="PTHR15437:SF2">
    <property type="entry name" value="TRANSCRIPTION TERMINATION FACTOR 1, MITOCHONDRIAL"/>
    <property type="match status" value="1"/>
</dbReference>
<dbReference type="CTD" id="7978"/>
<dbReference type="GeneID" id="114472281"/>
<proteinExistence type="inferred from homology"/>
<sequence>MAASKGLRVFLSLHRSLTFQSTFPLVSVQLSTNSLSTTFCCSAAEDGESNRPASPENESLVDSLSLMGVDTQMAQKRQPGVFRRVFTNEQGLATFLHYKGASCNTIASVISRYPRSITRSISHLDERWTLWRKIIPTDAEILSILDRSPESFFRSSDNESLEKNMNFLISLGLDTKDIHRLLTIAPRTFSNSLELNKQRVEFLEGICVELGGKNPQQFVKNVISKNLYILIRSTKRVRMNIDHLRASLKLNNSELLSLLEGVGAEILYLSNEYLKNSCSNLQQTFALLGSQNADIKKLILKYPVILKISQDTLSSKLDCLLKAGITMKQIIEKPKVLDYSTQNITAKINELEKVGYDFQTKGIQILDMSQKRFIAKIKRLGESPEE</sequence>
<dbReference type="Ensembl" id="ENSGWIT00000007690.1">
    <property type="protein sequence ID" value="ENSGWIP00000006946.1"/>
    <property type="gene ID" value="ENSGWIG00000004068.1"/>
</dbReference>
<keyword evidence="6" id="KW-0677">Repeat</keyword>
<dbReference type="GO" id="GO:0005759">
    <property type="term" value="C:mitochondrial matrix"/>
    <property type="evidence" value="ECO:0007669"/>
    <property type="project" value="TreeGrafter"/>
</dbReference>
<comment type="similarity">
    <text evidence="2">Belongs to the mTERF family.</text>
</comment>
<comment type="subcellular location">
    <subcellularLocation>
        <location evidence="1">Mitochondrion</location>
    </subcellularLocation>
</comment>
<dbReference type="Pfam" id="PF02536">
    <property type="entry name" value="mTERF"/>
    <property type="match status" value="1"/>
</dbReference>
<keyword evidence="11" id="KW-0804">Transcription</keyword>
<evidence type="ECO:0000313" key="13">
    <source>
        <dbReference type="Ensembl" id="ENSGWIP00000006946.1"/>
    </source>
</evidence>
<evidence type="ECO:0000256" key="4">
    <source>
        <dbReference type="ARBA" id="ARBA00022472"/>
    </source>
</evidence>
<evidence type="ECO:0000256" key="7">
    <source>
        <dbReference type="ARBA" id="ARBA00022946"/>
    </source>
</evidence>
<keyword evidence="4" id="KW-0806">Transcription termination</keyword>
<evidence type="ECO:0000256" key="3">
    <source>
        <dbReference type="ARBA" id="ARBA00011245"/>
    </source>
</evidence>
<dbReference type="OrthoDB" id="637682at2759"/>
<dbReference type="Gene3D" id="1.25.70.10">
    <property type="entry name" value="Transcription termination factor 3, mitochondrial"/>
    <property type="match status" value="1"/>
</dbReference>
<dbReference type="AlphaFoldDB" id="A0A8C5DH85"/>
<evidence type="ECO:0000256" key="2">
    <source>
        <dbReference type="ARBA" id="ARBA00007692"/>
    </source>
</evidence>
<protein>
    <recommendedName>
        <fullName evidence="15">Mitochondrial transcription termination factor</fullName>
    </recommendedName>
</protein>